<dbReference type="EC" id="3.1.26.3" evidence="2"/>
<gene>
    <name evidence="2" type="ORF">J122_670</name>
</gene>
<keyword evidence="2" id="KW-0378">Hydrolase</keyword>
<reference evidence="3" key="1">
    <citation type="submission" date="2015-12" db="EMBL/GenBank/DDBJ databases">
        <authorList>
            <person name="Lima A."/>
            <person name="Farahani Zayas N."/>
            <person name="Castro Da Silva M.A."/>
            <person name="Cabral A."/>
            <person name="Pessatti M.L."/>
        </authorList>
    </citation>
    <scope>NUCLEOTIDE SEQUENCE [LARGE SCALE GENOMIC DNA]</scope>
    <source>
        <strain evidence="3">LAMA 842</strain>
    </source>
</reference>
<feature type="domain" description="HRDC" evidence="1">
    <location>
        <begin position="224"/>
        <end position="304"/>
    </location>
</feature>
<dbReference type="PANTHER" id="PTHR47649">
    <property type="entry name" value="RIBONUCLEASE D"/>
    <property type="match status" value="1"/>
</dbReference>
<dbReference type="InterPro" id="IPR044876">
    <property type="entry name" value="HRDC_dom_sf"/>
</dbReference>
<dbReference type="SMART" id="SM00341">
    <property type="entry name" value="HRDC"/>
    <property type="match status" value="1"/>
</dbReference>
<dbReference type="PROSITE" id="PS50967">
    <property type="entry name" value="HRDC"/>
    <property type="match status" value="1"/>
</dbReference>
<dbReference type="RefSeq" id="WP_061331096.1">
    <property type="nucleotide sequence ID" value="NZ_LOCO01000002.1"/>
</dbReference>
<dbReference type="GO" id="GO:0006139">
    <property type="term" value="P:nucleobase-containing compound metabolic process"/>
    <property type="evidence" value="ECO:0007669"/>
    <property type="project" value="InterPro"/>
</dbReference>
<dbReference type="InterPro" id="IPR051086">
    <property type="entry name" value="RNase_D-like"/>
</dbReference>
<dbReference type="Pfam" id="PF00570">
    <property type="entry name" value="HRDC"/>
    <property type="match status" value="1"/>
</dbReference>
<dbReference type="Gene3D" id="1.10.150.80">
    <property type="entry name" value="HRDC domain"/>
    <property type="match status" value="2"/>
</dbReference>
<accession>A0A137SH86</accession>
<dbReference type="SUPFAM" id="SSF53098">
    <property type="entry name" value="Ribonuclease H-like"/>
    <property type="match status" value="1"/>
</dbReference>
<dbReference type="GO" id="GO:0008408">
    <property type="term" value="F:3'-5' exonuclease activity"/>
    <property type="evidence" value="ECO:0007669"/>
    <property type="project" value="InterPro"/>
</dbReference>
<dbReference type="InterPro" id="IPR002562">
    <property type="entry name" value="3'-5'_exonuclease_dom"/>
</dbReference>
<dbReference type="InterPro" id="IPR010997">
    <property type="entry name" value="HRDC-like_sf"/>
</dbReference>
<dbReference type="CDD" id="cd06142">
    <property type="entry name" value="RNaseD_exo"/>
    <property type="match status" value="1"/>
</dbReference>
<dbReference type="SMART" id="SM00474">
    <property type="entry name" value="35EXOc"/>
    <property type="match status" value="1"/>
</dbReference>
<dbReference type="EMBL" id="LOCO01000002">
    <property type="protein sequence ID" value="KXO11794.1"/>
    <property type="molecule type" value="Genomic_DNA"/>
</dbReference>
<organism evidence="2 3">
    <name type="scientific">Marinobacter excellens LAMA 842</name>
    <dbReference type="NCBI Taxonomy" id="1306954"/>
    <lineage>
        <taxon>Bacteria</taxon>
        <taxon>Pseudomonadati</taxon>
        <taxon>Pseudomonadota</taxon>
        <taxon>Gammaproteobacteria</taxon>
        <taxon>Pseudomonadales</taxon>
        <taxon>Marinobacteraceae</taxon>
        <taxon>Marinobacter</taxon>
    </lineage>
</organism>
<evidence type="ECO:0000313" key="2">
    <source>
        <dbReference type="EMBL" id="KXO11794.1"/>
    </source>
</evidence>
<evidence type="ECO:0000259" key="1">
    <source>
        <dbReference type="PROSITE" id="PS50967"/>
    </source>
</evidence>
<evidence type="ECO:0000313" key="3">
    <source>
        <dbReference type="Proteomes" id="UP000070282"/>
    </source>
</evidence>
<dbReference type="InterPro" id="IPR012337">
    <property type="entry name" value="RNaseH-like_sf"/>
</dbReference>
<dbReference type="Gene3D" id="3.30.420.10">
    <property type="entry name" value="Ribonuclease H-like superfamily/Ribonuclease H"/>
    <property type="match status" value="1"/>
</dbReference>
<dbReference type="Proteomes" id="UP000070282">
    <property type="component" value="Unassembled WGS sequence"/>
</dbReference>
<dbReference type="PANTHER" id="PTHR47649:SF1">
    <property type="entry name" value="RIBONUCLEASE D"/>
    <property type="match status" value="1"/>
</dbReference>
<dbReference type="InterPro" id="IPR002121">
    <property type="entry name" value="HRDC_dom"/>
</dbReference>
<dbReference type="InterPro" id="IPR036397">
    <property type="entry name" value="RNaseH_sf"/>
</dbReference>
<comment type="caution">
    <text evidence="2">The sequence shown here is derived from an EMBL/GenBank/DDBJ whole genome shotgun (WGS) entry which is preliminary data.</text>
</comment>
<dbReference type="SUPFAM" id="SSF47819">
    <property type="entry name" value="HRDC-like"/>
    <property type="match status" value="2"/>
</dbReference>
<dbReference type="Pfam" id="PF01612">
    <property type="entry name" value="DNA_pol_A_exo1"/>
    <property type="match status" value="1"/>
</dbReference>
<protein>
    <submittedName>
        <fullName evidence="2">Ribonuclease D</fullName>
        <ecNumber evidence="2">3.1.26.3</ecNumber>
    </submittedName>
</protein>
<dbReference type="GO" id="GO:0004525">
    <property type="term" value="F:ribonuclease III activity"/>
    <property type="evidence" value="ECO:0007669"/>
    <property type="project" value="UniProtKB-EC"/>
</dbReference>
<name>A0A137SH86_9GAMM</name>
<dbReference type="AlphaFoldDB" id="A0A137SH86"/>
<sequence>MTLSAPAVTIPPAPDTVRWIREPDTLDNWLDALEPGVPVVLDTEFERVSTFYPIPGLVQLGGGGEFWLIDPDVAEASERFREMLADSQRPKLLYAMSEDLELFRHWLDVMPKGVLDLQIGAALAGAGFSVGYARLVETLFGETLDKSVTRSDWVARPLSPEQERYALDDIRFLQPVYEWVCHGLRERGLEQAMADESQRFADEAASLEDAGQHYLKLRGGWTLNREQQAVLQALVVWREQECRRLDRPRNRVLNDGLLIAIAERCPGSLRALNDVQGVPGGIVKRYGEHLLELVRGAREADHTDLKPIPRPLTRDQQALFKKVKRCFRKVAEDTDIPIELLAPRKRLEGVIEEGIMAGNPFFEGWRRDILAPVVPEIEELLVQ</sequence>
<dbReference type="GO" id="GO:0003676">
    <property type="term" value="F:nucleic acid binding"/>
    <property type="evidence" value="ECO:0007669"/>
    <property type="project" value="InterPro"/>
</dbReference>
<keyword evidence="3" id="KW-1185">Reference proteome</keyword>
<dbReference type="PATRIC" id="fig|1306954.6.peg.1620"/>
<dbReference type="GO" id="GO:0000166">
    <property type="term" value="F:nucleotide binding"/>
    <property type="evidence" value="ECO:0007669"/>
    <property type="project" value="InterPro"/>
</dbReference>
<proteinExistence type="predicted"/>